<comment type="caution">
    <text evidence="3">The sequence shown here is derived from an EMBL/GenBank/DDBJ whole genome shotgun (WGS) entry which is preliminary data.</text>
</comment>
<keyword evidence="4" id="KW-1185">Reference proteome</keyword>
<dbReference type="InterPro" id="IPR004045">
    <property type="entry name" value="Glutathione_S-Trfase_N"/>
</dbReference>
<feature type="domain" description="GST C-terminal" evidence="2">
    <location>
        <begin position="84"/>
        <end position="206"/>
    </location>
</feature>
<dbReference type="RefSeq" id="WP_212495011.1">
    <property type="nucleotide sequence ID" value="NZ_JAFCJH010000061.1"/>
</dbReference>
<dbReference type="PROSITE" id="PS50405">
    <property type="entry name" value="GST_CTER"/>
    <property type="match status" value="1"/>
</dbReference>
<reference evidence="4" key="1">
    <citation type="journal article" date="2021" name="ISME J.">
        <title>Evolutionary origin and ecological implication of a unique nif island in free-living Bradyrhizobium lineages.</title>
        <authorList>
            <person name="Tao J."/>
        </authorList>
    </citation>
    <scope>NUCLEOTIDE SEQUENCE [LARGE SCALE GENOMIC DNA]</scope>
    <source>
        <strain evidence="4">SZCCT0434</strain>
    </source>
</reference>
<dbReference type="Proteomes" id="UP001315278">
    <property type="component" value="Unassembled WGS sequence"/>
</dbReference>
<dbReference type="EMBL" id="JAFCJH010000061">
    <property type="protein sequence ID" value="MBR0800738.1"/>
    <property type="molecule type" value="Genomic_DNA"/>
</dbReference>
<dbReference type="InterPro" id="IPR036282">
    <property type="entry name" value="Glutathione-S-Trfase_C_sf"/>
</dbReference>
<feature type="domain" description="GST N-terminal" evidence="1">
    <location>
        <begin position="1"/>
        <end position="80"/>
    </location>
</feature>
<gene>
    <name evidence="3" type="ORF">JQ615_35795</name>
</gene>
<evidence type="ECO:0000313" key="3">
    <source>
        <dbReference type="EMBL" id="MBR0800738.1"/>
    </source>
</evidence>
<dbReference type="Gene3D" id="3.40.30.10">
    <property type="entry name" value="Glutaredoxin"/>
    <property type="match status" value="1"/>
</dbReference>
<accession>A0ABS5FVH3</accession>
<evidence type="ECO:0000259" key="2">
    <source>
        <dbReference type="PROSITE" id="PS50405"/>
    </source>
</evidence>
<protein>
    <submittedName>
        <fullName evidence="3">Glutathione S-transferase N-terminal domain-containing protein</fullName>
    </submittedName>
</protein>
<dbReference type="Pfam" id="PF13417">
    <property type="entry name" value="GST_N_3"/>
    <property type="match status" value="1"/>
</dbReference>
<evidence type="ECO:0000259" key="1">
    <source>
        <dbReference type="PROSITE" id="PS50404"/>
    </source>
</evidence>
<dbReference type="PROSITE" id="PS50404">
    <property type="entry name" value="GST_NTER"/>
    <property type="match status" value="1"/>
</dbReference>
<dbReference type="SUPFAM" id="SSF52833">
    <property type="entry name" value="Thioredoxin-like"/>
    <property type="match status" value="1"/>
</dbReference>
<sequence length="206" mass="23020">MKLYVTFTSPYARLARILVLEKALGDRVEIIAAKTRAVDSPYYQVNPSGRVPYLIDDSGVGMEDSQLICAYLDNLDGKPRFHDPRRQTDWAYQRLEFAARNMCEGICVWVREMARPAGERSPTTLAHEVARAQRMADVFEGRMADPLILGAPNMAQLILAVALDVARKRGLGDLTTGRQQLANWMNSLSALPSMQKTAPSSHRMQP</sequence>
<organism evidence="3 4">
    <name type="scientific">Bradyrhizobium jicamae</name>
    <dbReference type="NCBI Taxonomy" id="280332"/>
    <lineage>
        <taxon>Bacteria</taxon>
        <taxon>Pseudomonadati</taxon>
        <taxon>Pseudomonadota</taxon>
        <taxon>Alphaproteobacteria</taxon>
        <taxon>Hyphomicrobiales</taxon>
        <taxon>Nitrobacteraceae</taxon>
        <taxon>Bradyrhizobium</taxon>
    </lineage>
</organism>
<proteinExistence type="predicted"/>
<evidence type="ECO:0000313" key="4">
    <source>
        <dbReference type="Proteomes" id="UP001315278"/>
    </source>
</evidence>
<dbReference type="SUPFAM" id="SSF47616">
    <property type="entry name" value="GST C-terminal domain-like"/>
    <property type="match status" value="1"/>
</dbReference>
<dbReference type="InterPro" id="IPR010987">
    <property type="entry name" value="Glutathione-S-Trfase_C-like"/>
</dbReference>
<dbReference type="Gene3D" id="1.20.1050.10">
    <property type="match status" value="1"/>
</dbReference>
<dbReference type="InterPro" id="IPR036249">
    <property type="entry name" value="Thioredoxin-like_sf"/>
</dbReference>
<name>A0ABS5FVH3_9BRAD</name>